<dbReference type="InterPro" id="IPR058193">
    <property type="entry name" value="VanY/YodJ_core_dom"/>
</dbReference>
<dbReference type="EMBL" id="RJUR01000011">
    <property type="protein sequence ID" value="ROQ53496.1"/>
    <property type="molecule type" value="Genomic_DNA"/>
</dbReference>
<feature type="domain" description="D-alanyl-D-alanine carboxypeptidase-like core" evidence="1">
    <location>
        <begin position="47"/>
        <end position="173"/>
    </location>
</feature>
<keyword evidence="2" id="KW-0645">Protease</keyword>
<comment type="caution">
    <text evidence="2">The sequence shown here is derived from an EMBL/GenBank/DDBJ whole genome shotgun (WGS) entry which is preliminary data.</text>
</comment>
<sequence>MPYSPAALQMLEQLGIPLNAVIERHLQEFVEASLLQWAETGQDNRKHELVAVAAQAWRQLKAAAGAEGVALYLVSAFRSVERQKSIIQRKLDKGQSIEQILAVSAPPFFSEHHTGRAVDIGTPGCTDLEPEFEATPAFRWLTRNAATYGFELSYPPDNGAGYVYEPWHWRHVAS</sequence>
<evidence type="ECO:0000259" key="1">
    <source>
        <dbReference type="Pfam" id="PF02557"/>
    </source>
</evidence>
<dbReference type="InterPro" id="IPR009045">
    <property type="entry name" value="Zn_M74/Hedgehog-like"/>
</dbReference>
<keyword evidence="2" id="KW-0121">Carboxypeptidase</keyword>
<keyword evidence="2" id="KW-0378">Hydrolase</keyword>
<dbReference type="Gene3D" id="3.30.1380.10">
    <property type="match status" value="1"/>
</dbReference>
<gene>
    <name evidence="2" type="ORF">EDF85_1259</name>
</gene>
<dbReference type="InterPro" id="IPR003709">
    <property type="entry name" value="VanY-like_core_dom"/>
</dbReference>
<dbReference type="InterPro" id="IPR052179">
    <property type="entry name" value="DD-CPase-like"/>
</dbReference>
<organism evidence="2 3">
    <name type="scientific">Pseudomonas putida</name>
    <name type="common">Arthrobacter siderocapsulatus</name>
    <dbReference type="NCBI Taxonomy" id="303"/>
    <lineage>
        <taxon>Bacteria</taxon>
        <taxon>Pseudomonadati</taxon>
        <taxon>Pseudomonadota</taxon>
        <taxon>Gammaproteobacteria</taxon>
        <taxon>Pseudomonadales</taxon>
        <taxon>Pseudomonadaceae</taxon>
        <taxon>Pseudomonas</taxon>
    </lineage>
</organism>
<proteinExistence type="predicted"/>
<reference evidence="2 3" key="1">
    <citation type="submission" date="2018-11" db="EMBL/GenBank/DDBJ databases">
        <title>Genomic analyses of the natural microbiome of Caenorhabditis elegans.</title>
        <authorList>
            <person name="Samuel B."/>
        </authorList>
    </citation>
    <scope>NUCLEOTIDE SEQUENCE [LARGE SCALE GENOMIC DNA]</scope>
    <source>
        <strain evidence="2 3">BIGb0473</strain>
    </source>
</reference>
<dbReference type="PANTHER" id="PTHR34385:SF1">
    <property type="entry name" value="PEPTIDOGLYCAN L-ALANYL-D-GLUTAMATE ENDOPEPTIDASE CWLK"/>
    <property type="match status" value="1"/>
</dbReference>
<evidence type="ECO:0000313" key="2">
    <source>
        <dbReference type="EMBL" id="ROQ53496.1"/>
    </source>
</evidence>
<name>A0A9X8HLQ1_PSEPU</name>
<accession>A0A9X8HLQ1</accession>
<dbReference type="RefSeq" id="WP_088514985.1">
    <property type="nucleotide sequence ID" value="NZ_RJUR01000011.1"/>
</dbReference>
<dbReference type="Proteomes" id="UP000269115">
    <property type="component" value="Unassembled WGS sequence"/>
</dbReference>
<evidence type="ECO:0000313" key="3">
    <source>
        <dbReference type="Proteomes" id="UP000269115"/>
    </source>
</evidence>
<dbReference type="PANTHER" id="PTHR34385">
    <property type="entry name" value="D-ALANYL-D-ALANINE CARBOXYPEPTIDASE"/>
    <property type="match status" value="1"/>
</dbReference>
<dbReference type="GO" id="GO:0004180">
    <property type="term" value="F:carboxypeptidase activity"/>
    <property type="evidence" value="ECO:0007669"/>
    <property type="project" value="UniProtKB-KW"/>
</dbReference>
<dbReference type="GO" id="GO:0006508">
    <property type="term" value="P:proteolysis"/>
    <property type="evidence" value="ECO:0007669"/>
    <property type="project" value="InterPro"/>
</dbReference>
<protein>
    <submittedName>
        <fullName evidence="2">D-alanyl-D-alanine carboxypeptidase</fullName>
    </submittedName>
</protein>
<dbReference type="Pfam" id="PF02557">
    <property type="entry name" value="VanY"/>
    <property type="match status" value="1"/>
</dbReference>
<dbReference type="AlphaFoldDB" id="A0A9X8HLQ1"/>
<dbReference type="SUPFAM" id="SSF55166">
    <property type="entry name" value="Hedgehog/DD-peptidase"/>
    <property type="match status" value="1"/>
</dbReference>
<dbReference type="CDD" id="cd14852">
    <property type="entry name" value="LD-carboxypeptidase"/>
    <property type="match status" value="1"/>
</dbReference>